<gene>
    <name evidence="3" type="ORF">DT23_01160</name>
</gene>
<sequence>MRSFFAFLSGGLFGAGLLVSGMVDTKKVQGWLDIFGNWDPTLAFVMGGAVSMMAVVWIFARKREKSFLGSPMPGPFSQLVDRNLVVGSLLFGAGWGLAGLCPGPAMASLSFNGWEGWLFLIAMGLGMAMAPRLKIWLSVFDRASMDTTPSDTSPDEKPALARDTRASAR</sequence>
<organism evidence="3 4">
    <name type="scientific">Thioclava indica</name>
    <dbReference type="NCBI Taxonomy" id="1353528"/>
    <lineage>
        <taxon>Bacteria</taxon>
        <taxon>Pseudomonadati</taxon>
        <taxon>Pseudomonadota</taxon>
        <taxon>Alphaproteobacteria</taxon>
        <taxon>Rhodobacterales</taxon>
        <taxon>Paracoccaceae</taxon>
        <taxon>Thioclava</taxon>
    </lineage>
</organism>
<feature type="region of interest" description="Disordered" evidence="1">
    <location>
        <begin position="146"/>
        <end position="169"/>
    </location>
</feature>
<dbReference type="Pfam" id="PF20398">
    <property type="entry name" value="DUF6691"/>
    <property type="match status" value="1"/>
</dbReference>
<feature type="transmembrane region" description="Helical" evidence="2">
    <location>
        <begin position="117"/>
        <end position="135"/>
    </location>
</feature>
<comment type="caution">
    <text evidence="3">The sequence shown here is derived from an EMBL/GenBank/DDBJ whole genome shotgun (WGS) entry which is preliminary data.</text>
</comment>
<dbReference type="EMBL" id="AUNB01000001">
    <property type="protein sequence ID" value="KEO61608.1"/>
    <property type="molecule type" value="Genomic_DNA"/>
</dbReference>
<feature type="compositionally biased region" description="Basic and acidic residues" evidence="1">
    <location>
        <begin position="154"/>
        <end position="169"/>
    </location>
</feature>
<reference evidence="3 4" key="1">
    <citation type="journal article" date="2015" name="Antonie Van Leeuwenhoek">
        <title>Thioclava indica sp. nov., isolated from surface seawater of the Indian Ocean.</title>
        <authorList>
            <person name="Liu Y."/>
            <person name="Lai Q."/>
            <person name="Du J."/>
            <person name="Xu H."/>
            <person name="Jiang L."/>
            <person name="Shao Z."/>
        </authorList>
    </citation>
    <scope>NUCLEOTIDE SEQUENCE [LARGE SCALE GENOMIC DNA]</scope>
    <source>
        <strain evidence="3 4">DT23-4</strain>
    </source>
</reference>
<feature type="transmembrane region" description="Helical" evidence="2">
    <location>
        <begin position="41"/>
        <end position="60"/>
    </location>
</feature>
<evidence type="ECO:0000256" key="2">
    <source>
        <dbReference type="SAM" id="Phobius"/>
    </source>
</evidence>
<dbReference type="RefSeq" id="WP_081846869.1">
    <property type="nucleotide sequence ID" value="NZ_AUNB01000001.1"/>
</dbReference>
<name>A0A074K1K8_9RHOB</name>
<dbReference type="InterPro" id="IPR046513">
    <property type="entry name" value="DUF6691"/>
</dbReference>
<proteinExistence type="predicted"/>
<feature type="transmembrane region" description="Helical" evidence="2">
    <location>
        <begin position="80"/>
        <end position="97"/>
    </location>
</feature>
<evidence type="ECO:0000313" key="3">
    <source>
        <dbReference type="EMBL" id="KEO61608.1"/>
    </source>
</evidence>
<keyword evidence="2" id="KW-0812">Transmembrane</keyword>
<evidence type="ECO:0000313" key="4">
    <source>
        <dbReference type="Proteomes" id="UP000027471"/>
    </source>
</evidence>
<dbReference type="STRING" id="1353528.DT23_01160"/>
<keyword evidence="2" id="KW-0472">Membrane</keyword>
<accession>A0A074K1K8</accession>
<dbReference type="eggNOG" id="COG2391">
    <property type="taxonomic scope" value="Bacteria"/>
</dbReference>
<protein>
    <recommendedName>
        <fullName evidence="5">YeeE/YedE family protein</fullName>
    </recommendedName>
</protein>
<keyword evidence="2" id="KW-1133">Transmembrane helix</keyword>
<evidence type="ECO:0008006" key="5">
    <source>
        <dbReference type="Google" id="ProtNLM"/>
    </source>
</evidence>
<keyword evidence="4" id="KW-1185">Reference proteome</keyword>
<dbReference type="AlphaFoldDB" id="A0A074K1K8"/>
<evidence type="ECO:0000256" key="1">
    <source>
        <dbReference type="SAM" id="MobiDB-lite"/>
    </source>
</evidence>
<dbReference type="Proteomes" id="UP000027471">
    <property type="component" value="Unassembled WGS sequence"/>
</dbReference>